<dbReference type="EMBL" id="JAHCVI010000004">
    <property type="protein sequence ID" value="KAG7286475.1"/>
    <property type="molecule type" value="Genomic_DNA"/>
</dbReference>
<feature type="compositionally biased region" description="Pro residues" evidence="1">
    <location>
        <begin position="176"/>
        <end position="186"/>
    </location>
</feature>
<comment type="caution">
    <text evidence="2">The sequence shown here is derived from an EMBL/GenBank/DDBJ whole genome shotgun (WGS) entry which is preliminary data.</text>
</comment>
<feature type="compositionally biased region" description="Polar residues" evidence="1">
    <location>
        <begin position="14"/>
        <end position="24"/>
    </location>
</feature>
<organism evidence="2 3">
    <name type="scientific">Staphylotrichum longicolle</name>
    <dbReference type="NCBI Taxonomy" id="669026"/>
    <lineage>
        <taxon>Eukaryota</taxon>
        <taxon>Fungi</taxon>
        <taxon>Dikarya</taxon>
        <taxon>Ascomycota</taxon>
        <taxon>Pezizomycotina</taxon>
        <taxon>Sordariomycetes</taxon>
        <taxon>Sordariomycetidae</taxon>
        <taxon>Sordariales</taxon>
        <taxon>Chaetomiaceae</taxon>
        <taxon>Staphylotrichum</taxon>
    </lineage>
</organism>
<accession>A0AAD4ESN0</accession>
<dbReference type="Proteomes" id="UP001197093">
    <property type="component" value="Unassembled WGS sequence"/>
</dbReference>
<dbReference type="AlphaFoldDB" id="A0AAD4ESN0"/>
<feature type="region of interest" description="Disordered" evidence="1">
    <location>
        <begin position="1"/>
        <end position="77"/>
    </location>
</feature>
<evidence type="ECO:0000313" key="3">
    <source>
        <dbReference type="Proteomes" id="UP001197093"/>
    </source>
</evidence>
<feature type="compositionally biased region" description="Polar residues" evidence="1">
    <location>
        <begin position="381"/>
        <end position="402"/>
    </location>
</feature>
<proteinExistence type="predicted"/>
<feature type="region of interest" description="Disordered" evidence="1">
    <location>
        <begin position="170"/>
        <end position="213"/>
    </location>
</feature>
<sequence length="422" mass="45750">MPRASPAKEADPPSTLTRRNLKNFTTEQRRETARRRGRSTPSASPDFHELDTVTSGDLPPPSQRLQPRIPKRTASQIAADDAAWEKWYDDNNLQTASQISPSRTPVVLKPSGPPPSSGVETREDRVRGPVNGRDDISASTEYSTSGHPKPKSPRRSSFPRMVAAVDAAGHVRWEPAVPPPPGPPTGRPTIPRQQPHAGPPSRQEPRFPPSFPAYHSTQNMNEIAAYLANASYVVALGGPPLVDLKYGIIVVPAGEESLLFSRAPDFALDQNFIDSIDDANRDYDRALRMHDPDKDSEEFVRHRFDDDFPSVSAGAQQNVEVALPKEEDLATEDIQEPHPKRHRRDTRRQSSGANPNGANPNAAATALKVAPSGGTGRNTRRAAQTADTSKPQGVAKTGSSSRAAKGVNSGSPAAKRTLRGKK</sequence>
<reference evidence="2" key="1">
    <citation type="submission" date="2023-02" db="EMBL/GenBank/DDBJ databases">
        <authorList>
            <person name="Palmer J.M."/>
        </authorList>
    </citation>
    <scope>NUCLEOTIDE SEQUENCE</scope>
    <source>
        <strain evidence="2">FW57</strain>
    </source>
</reference>
<evidence type="ECO:0000256" key="1">
    <source>
        <dbReference type="SAM" id="MobiDB-lite"/>
    </source>
</evidence>
<keyword evidence="3" id="KW-1185">Reference proteome</keyword>
<gene>
    <name evidence="2" type="ORF">NEMBOFW57_008786</name>
</gene>
<name>A0AAD4ESN0_9PEZI</name>
<feature type="compositionally biased region" description="Basic and acidic residues" evidence="1">
    <location>
        <begin position="120"/>
        <end position="136"/>
    </location>
</feature>
<feature type="compositionally biased region" description="Low complexity" evidence="1">
    <location>
        <begin position="352"/>
        <end position="364"/>
    </location>
</feature>
<protein>
    <submittedName>
        <fullName evidence="2">Uncharacterized protein</fullName>
    </submittedName>
</protein>
<feature type="compositionally biased region" description="Basic and acidic residues" evidence="1">
    <location>
        <begin position="1"/>
        <end position="11"/>
    </location>
</feature>
<feature type="compositionally biased region" description="Polar residues" evidence="1">
    <location>
        <begin position="137"/>
        <end position="146"/>
    </location>
</feature>
<feature type="region of interest" description="Disordered" evidence="1">
    <location>
        <begin position="95"/>
        <end position="158"/>
    </location>
</feature>
<evidence type="ECO:0000313" key="2">
    <source>
        <dbReference type="EMBL" id="KAG7286475.1"/>
    </source>
</evidence>
<feature type="region of interest" description="Disordered" evidence="1">
    <location>
        <begin position="323"/>
        <end position="422"/>
    </location>
</feature>